<dbReference type="AlphaFoldDB" id="A0A565CEG1"/>
<proteinExistence type="predicted"/>
<name>A0A565CEG1_9BRAS</name>
<accession>A0A565CEG1</accession>
<reference evidence="2" key="1">
    <citation type="submission" date="2019-07" db="EMBL/GenBank/DDBJ databases">
        <authorList>
            <person name="Dittberner H."/>
        </authorList>
    </citation>
    <scope>NUCLEOTIDE SEQUENCE [LARGE SCALE GENOMIC DNA]</scope>
</reference>
<evidence type="ECO:0000256" key="1">
    <source>
        <dbReference type="SAM" id="MobiDB-lite"/>
    </source>
</evidence>
<gene>
    <name evidence="2" type="ORF">ANE_LOCUS22430</name>
</gene>
<feature type="compositionally biased region" description="Low complexity" evidence="1">
    <location>
        <begin position="64"/>
        <end position="80"/>
    </location>
</feature>
<protein>
    <submittedName>
        <fullName evidence="2">Uncharacterized protein</fullName>
    </submittedName>
</protein>
<sequence>MGEFDGGINLVMSDVHGKTIGGIVQHLVAETDVEVIVCPFYMSHPFEFDPPMIFGNPFLPSSRDPTSSLPNSNDSSSRKA</sequence>
<dbReference type="Proteomes" id="UP000489600">
    <property type="component" value="Unassembled WGS sequence"/>
</dbReference>
<evidence type="ECO:0000313" key="2">
    <source>
        <dbReference type="EMBL" id="VVB11986.1"/>
    </source>
</evidence>
<evidence type="ECO:0000313" key="3">
    <source>
        <dbReference type="Proteomes" id="UP000489600"/>
    </source>
</evidence>
<organism evidence="2 3">
    <name type="scientific">Arabis nemorensis</name>
    <dbReference type="NCBI Taxonomy" id="586526"/>
    <lineage>
        <taxon>Eukaryota</taxon>
        <taxon>Viridiplantae</taxon>
        <taxon>Streptophyta</taxon>
        <taxon>Embryophyta</taxon>
        <taxon>Tracheophyta</taxon>
        <taxon>Spermatophyta</taxon>
        <taxon>Magnoliopsida</taxon>
        <taxon>eudicotyledons</taxon>
        <taxon>Gunneridae</taxon>
        <taxon>Pentapetalae</taxon>
        <taxon>rosids</taxon>
        <taxon>malvids</taxon>
        <taxon>Brassicales</taxon>
        <taxon>Brassicaceae</taxon>
        <taxon>Arabideae</taxon>
        <taxon>Arabis</taxon>
    </lineage>
</organism>
<feature type="region of interest" description="Disordered" evidence="1">
    <location>
        <begin position="57"/>
        <end position="80"/>
    </location>
</feature>
<comment type="caution">
    <text evidence="2">The sequence shown here is derived from an EMBL/GenBank/DDBJ whole genome shotgun (WGS) entry which is preliminary data.</text>
</comment>
<keyword evidence="3" id="KW-1185">Reference proteome</keyword>
<dbReference type="EMBL" id="CABITT030000007">
    <property type="protein sequence ID" value="VVB11986.1"/>
    <property type="molecule type" value="Genomic_DNA"/>
</dbReference>